<evidence type="ECO:0000313" key="1">
    <source>
        <dbReference type="EMBL" id="KAF5546603.1"/>
    </source>
</evidence>
<protein>
    <submittedName>
        <fullName evidence="1">Polyketide synthase</fullName>
    </submittedName>
</protein>
<dbReference type="AlphaFoldDB" id="A0A8H5J2Y5"/>
<name>A0A8H5J2Y5_9HYPO</name>
<sequence length="846" mass="95592">MADNTPGPSAVAKAKATVRVKGKDSEYGKTLDFDTFQSLGGNPEDLMDEERWLDDPKEAKSSTDKFEQTDRNIWRPAPERVGDGMATALARRPTEKHWAFRLLARACKPRSISSDAMIVLLGTSAFHQLTAESEVDGVFVGISATNCEPVIMLRDGWPDMGVKPIPLNERIQNLPDLDNTYMVMFQSESVQAVNGHEIIWTESMLIPGNISYAKRALWDRLGKDEKTQFMKIMVREHSRLGAGLTSAGVAKILPSNEEQERKPAICRTIHGDMEYSSLHYVLQWPPMAVLEFPPEMIEAMEEFLSCYPQDNVPLNIALAATIIYFDLEEGDQHQGEGFIDLLIPKTTLVKKGSLSVFILYFPHMLRFVETNHLTAFVHPTRFATMHYSHDTRKKSDGFYGIKHSRGSLDENEMRSLYLKIWTRHPQVPADFRFPLIPASMPGTSMVFPQDCTHAQKPTSDLHTLCCLNDIRTMGFPDYGVVRVDTDLISSLRSVGGPQWVFSKMLNTPFSRLNGPPWVAYWKPVPSKGIKALTGVAKTIGPVFPHVGSSCYEDVYITECVKRHFGMLKFFTHNFSLSEHLPSYILEGIRTKSKGLRKVFTYLGKKRSGWSIDPNTLTPSWKGMANDLKSLHEKGELEKVASGSLKRAAPGEQPTSAPKRVKLAKRCLSTDLKTQILDIIDDLHVRSLDWYPLRQYLTSTTNPSLNEAWDLLSEVQSLKSEIQTTFPAEDPENGRRSLDEVIRVCFRAAGLFDWQQAKSMDYEQQWDKYREGFSKVDKTTAGILNTLYKYRKTDGAFEDFLPMIGLLRDSSMIKRQVDSCIHIEDLLETAQTIVKIRTPSQNDLAQA</sequence>
<evidence type="ECO:0000313" key="2">
    <source>
        <dbReference type="Proteomes" id="UP000522262"/>
    </source>
</evidence>
<proteinExistence type="predicted"/>
<dbReference type="Proteomes" id="UP000522262">
    <property type="component" value="Unassembled WGS sequence"/>
</dbReference>
<organism evidence="1 2">
    <name type="scientific">Fusarium mexicanum</name>
    <dbReference type="NCBI Taxonomy" id="751941"/>
    <lineage>
        <taxon>Eukaryota</taxon>
        <taxon>Fungi</taxon>
        <taxon>Dikarya</taxon>
        <taxon>Ascomycota</taxon>
        <taxon>Pezizomycotina</taxon>
        <taxon>Sordariomycetes</taxon>
        <taxon>Hypocreomycetidae</taxon>
        <taxon>Hypocreales</taxon>
        <taxon>Nectriaceae</taxon>
        <taxon>Fusarium</taxon>
        <taxon>Fusarium fujikuroi species complex</taxon>
    </lineage>
</organism>
<gene>
    <name evidence="1" type="ORF">FMEXI_5626</name>
</gene>
<reference evidence="1 2" key="1">
    <citation type="submission" date="2020-05" db="EMBL/GenBank/DDBJ databases">
        <title>Identification and distribution of gene clusters putatively required for synthesis of sphingolipid metabolism inhibitors in phylogenetically diverse species of the filamentous fungus Fusarium.</title>
        <authorList>
            <person name="Kim H.-S."/>
            <person name="Busman M."/>
            <person name="Brown D.W."/>
            <person name="Divon H."/>
            <person name="Uhlig S."/>
            <person name="Proctor R.H."/>
        </authorList>
    </citation>
    <scope>NUCLEOTIDE SEQUENCE [LARGE SCALE GENOMIC DNA]</scope>
    <source>
        <strain evidence="1 2">NRRL 53147</strain>
    </source>
</reference>
<comment type="caution">
    <text evidence="1">The sequence shown here is derived from an EMBL/GenBank/DDBJ whole genome shotgun (WGS) entry which is preliminary data.</text>
</comment>
<dbReference type="EMBL" id="JAAOAM010000114">
    <property type="protein sequence ID" value="KAF5546603.1"/>
    <property type="molecule type" value="Genomic_DNA"/>
</dbReference>
<keyword evidence="2" id="KW-1185">Reference proteome</keyword>
<accession>A0A8H5J2Y5</accession>